<keyword evidence="6" id="KW-0779">Telomere</keyword>
<reference evidence="10" key="2">
    <citation type="submission" date="2023-05" db="EMBL/GenBank/DDBJ databases">
        <authorList>
            <person name="Schelkunov M.I."/>
        </authorList>
    </citation>
    <scope>NUCLEOTIDE SEQUENCE</scope>
    <source>
        <strain evidence="10">Hsosn_3</strain>
        <tissue evidence="10">Leaf</tissue>
    </source>
</reference>
<dbReference type="InterPro" id="IPR042617">
    <property type="entry name" value="CTC1-like"/>
</dbReference>
<keyword evidence="7" id="KW-0238">DNA-binding</keyword>
<evidence type="ECO:0000256" key="4">
    <source>
        <dbReference type="ARBA" id="ARBA00016175"/>
    </source>
</evidence>
<protein>
    <recommendedName>
        <fullName evidence="4">CST complex subunit CTC1</fullName>
    </recommendedName>
</protein>
<dbReference type="Proteomes" id="UP001237642">
    <property type="component" value="Unassembled WGS sequence"/>
</dbReference>
<dbReference type="GO" id="GO:1990879">
    <property type="term" value="C:CST complex"/>
    <property type="evidence" value="ECO:0007669"/>
    <property type="project" value="TreeGrafter"/>
</dbReference>
<accession>A0AAD8N8I1</accession>
<dbReference type="InterPro" id="IPR028262">
    <property type="entry name" value="CTC1_plant"/>
</dbReference>
<dbReference type="GO" id="GO:0045740">
    <property type="term" value="P:positive regulation of DNA replication"/>
    <property type="evidence" value="ECO:0007669"/>
    <property type="project" value="TreeGrafter"/>
</dbReference>
<keyword evidence="11" id="KW-1185">Reference proteome</keyword>
<dbReference type="GO" id="GO:0010833">
    <property type="term" value="P:telomere maintenance via telomere lengthening"/>
    <property type="evidence" value="ECO:0007669"/>
    <property type="project" value="TreeGrafter"/>
</dbReference>
<dbReference type="PANTHER" id="PTHR14865">
    <property type="entry name" value="CST COMPLEX SUBUNIT CTC1"/>
    <property type="match status" value="1"/>
</dbReference>
<comment type="similarity">
    <text evidence="3">Belongs to the CTC1 family.</text>
</comment>
<reference evidence="10" key="1">
    <citation type="submission" date="2023-02" db="EMBL/GenBank/DDBJ databases">
        <title>Genome of toxic invasive species Heracleum sosnowskyi carries increased number of genes despite the absence of recent whole-genome duplications.</title>
        <authorList>
            <person name="Schelkunov M."/>
            <person name="Shtratnikova V."/>
            <person name="Makarenko M."/>
            <person name="Klepikova A."/>
            <person name="Omelchenko D."/>
            <person name="Novikova G."/>
            <person name="Obukhova E."/>
            <person name="Bogdanov V."/>
            <person name="Penin A."/>
            <person name="Logacheva M."/>
        </authorList>
    </citation>
    <scope>NUCLEOTIDE SEQUENCE</scope>
    <source>
        <strain evidence="10">Hsosn_3</strain>
        <tissue evidence="10">Leaf</tissue>
    </source>
</reference>
<organism evidence="10 11">
    <name type="scientific">Heracleum sosnowskyi</name>
    <dbReference type="NCBI Taxonomy" id="360622"/>
    <lineage>
        <taxon>Eukaryota</taxon>
        <taxon>Viridiplantae</taxon>
        <taxon>Streptophyta</taxon>
        <taxon>Embryophyta</taxon>
        <taxon>Tracheophyta</taxon>
        <taxon>Spermatophyta</taxon>
        <taxon>Magnoliopsida</taxon>
        <taxon>eudicotyledons</taxon>
        <taxon>Gunneridae</taxon>
        <taxon>Pentapetalae</taxon>
        <taxon>asterids</taxon>
        <taxon>campanulids</taxon>
        <taxon>Apiales</taxon>
        <taxon>Apiaceae</taxon>
        <taxon>Apioideae</taxon>
        <taxon>apioid superclade</taxon>
        <taxon>Tordylieae</taxon>
        <taxon>Tordyliinae</taxon>
        <taxon>Heracleum</taxon>
    </lineage>
</organism>
<evidence type="ECO:0000313" key="11">
    <source>
        <dbReference type="Proteomes" id="UP001237642"/>
    </source>
</evidence>
<comment type="subcellular location">
    <subcellularLocation>
        <location evidence="2">Chromosome</location>
        <location evidence="2">Telomere</location>
    </subcellularLocation>
    <subcellularLocation>
        <location evidence="1">Nucleus</location>
    </subcellularLocation>
</comment>
<proteinExistence type="inferred from homology"/>
<feature type="compositionally biased region" description="Low complexity" evidence="9">
    <location>
        <begin position="23"/>
        <end position="32"/>
    </location>
</feature>
<evidence type="ECO:0000256" key="8">
    <source>
        <dbReference type="ARBA" id="ARBA00023242"/>
    </source>
</evidence>
<dbReference type="GO" id="GO:0042162">
    <property type="term" value="F:telomeric DNA binding"/>
    <property type="evidence" value="ECO:0007669"/>
    <property type="project" value="TreeGrafter"/>
</dbReference>
<evidence type="ECO:0000256" key="1">
    <source>
        <dbReference type="ARBA" id="ARBA00004123"/>
    </source>
</evidence>
<dbReference type="PANTHER" id="PTHR14865:SF2">
    <property type="entry name" value="CST COMPLEX SUBUNIT CTC1"/>
    <property type="match status" value="1"/>
</dbReference>
<dbReference type="Pfam" id="PF15491">
    <property type="entry name" value="CTC1_2"/>
    <property type="match status" value="1"/>
</dbReference>
<keyword evidence="5" id="KW-0158">Chromosome</keyword>
<evidence type="ECO:0000256" key="6">
    <source>
        <dbReference type="ARBA" id="ARBA00022895"/>
    </source>
</evidence>
<evidence type="ECO:0000313" key="10">
    <source>
        <dbReference type="EMBL" id="KAK1405735.1"/>
    </source>
</evidence>
<comment type="caution">
    <text evidence="10">The sequence shown here is derived from an EMBL/GenBank/DDBJ whole genome shotgun (WGS) entry which is preliminary data.</text>
</comment>
<evidence type="ECO:0000256" key="2">
    <source>
        <dbReference type="ARBA" id="ARBA00004574"/>
    </source>
</evidence>
<evidence type="ECO:0000256" key="7">
    <source>
        <dbReference type="ARBA" id="ARBA00023125"/>
    </source>
</evidence>
<feature type="region of interest" description="Disordered" evidence="9">
    <location>
        <begin position="23"/>
        <end position="50"/>
    </location>
</feature>
<evidence type="ECO:0000256" key="9">
    <source>
        <dbReference type="SAM" id="MobiDB-lite"/>
    </source>
</evidence>
<keyword evidence="8" id="KW-0539">Nucleus</keyword>
<dbReference type="GO" id="GO:0003697">
    <property type="term" value="F:single-stranded DNA binding"/>
    <property type="evidence" value="ECO:0007669"/>
    <property type="project" value="TreeGrafter"/>
</dbReference>
<evidence type="ECO:0000256" key="3">
    <source>
        <dbReference type="ARBA" id="ARBA00006332"/>
    </source>
</evidence>
<name>A0AAD8N8I1_9APIA</name>
<dbReference type="EMBL" id="JAUIZM010000001">
    <property type="protein sequence ID" value="KAK1405735.1"/>
    <property type="molecule type" value="Genomic_DNA"/>
</dbReference>
<sequence>MEQQSVTILSLSQLIHQSLPLTAASSLSSSKPKPNPKPKPKRNRSDEFKNEFLQNPKTLKTLNDPTILIGTLNLPIHKNLSTLNSNSGSGCCKVSCFLFSDDEFSICCDILEFHPRVIGKKIRVLAWNYIPFKCSGGFLEIIKWGFVENSGFSVEGCLKIESFSLCLEFSGNVVGNCNARYYVHGVVESVSPVTVVPCSVGGKDGKGASLVCGFLTKVLVCECKLCSSSDPGRALCGVYEGHSIDSFTKSFIVYFYDFASCWHPVVSRLVGNYVSLTGLKKKLIFIGKEDSQLMYVTSEKSTLHLPRLQDQFVLFQKTKILGKGECGDYTGIVTEIYMQGMVVEFDKKVMLLLTDQLLNFTHSLRVGAIVSVRNVHFVHPNFPWTKLLVLGACFKTSIYVNSFSPMKSRCNIQRHSESLLRKFIDSLSFSARMWVLLTISCFKKKFSGILSETDILGSKHKQGVVQKYCTSYLPSSVVRSRHGIFTEYCKHDSCGCGSEPDCSHLKLAVPMSSFISHCEATWIKMSAGKTDSNKMSNNYQNSPLMCGQKSFSQPTKRMLQSKDIDVVLLGSLKNSLSSGSLQLTDATGSIDTVIPNLPSSWSIGTIYQFYDFTVVMEGISDREDHLESVPSGLFLCKSIFDNALSVKRRNLAIYLYCRLKDELYRSGPVHPGFSYEENFEDLSGRFHLLNVTHKFPVSQKFQGDQIVTERLRIFAEAIILPWDLLIPEKNGDHMVAISETLSRDSVEHYSRSYEKRTKRCKTIEASSFGSSDAGNDPAGSSTYCLNPCSKIYKEKISFDSSYPLEIPCITVSSKETLFNCRKDNAKITSSSNSGVRKVLLEFDKGSFCKFQSLKIGGYYIIKHHKEDRYCTIKCSKDMRSSKIVITSRASLMSISFLSQEALMKTDQTPLIHEKHFSNKMTLPKDSHRVEHPILKFVDACPQSCSDINIIFSPESLGFLEGKMNFLGLGFVKPIVSFEELTNISECMTRSVQSLQTPDLDVFLPKGKLISLHGHVVAFHSTDHSSLAVNTGLKSSIGDYVPNFMKGLTQSACIHVLVENHMVKVFGKLSKHALPVGFGAGVNATFHRILIAGRQNELLLIPASVIVISSALFRRQYKGSCNIFSATLEFPNILLKEVGPVSLISELDKCSDHMLFQLHCKIIAVYILMLEKNRKAVHSHPITHIRSSAVNIPLAGFILDDGSSLCCCWTNNEKALTLLRLDKEYGTTRESSRGSKKTLLTKSRNSNSVKLDKILQQYGRVVMRNCGSIYDSCFQDITVSFGSNKFISRRDEDFLKSSILNACFRSNLWTVVGRAMDPNDTERLENQLTSLNMPNLPIRNIWGVDFYQSNPVTEARSIIEELNMKRLS</sequence>
<evidence type="ECO:0000256" key="5">
    <source>
        <dbReference type="ARBA" id="ARBA00022454"/>
    </source>
</evidence>
<gene>
    <name evidence="10" type="ORF">POM88_005340</name>
</gene>